<evidence type="ECO:0000256" key="2">
    <source>
        <dbReference type="ARBA" id="ARBA00006484"/>
    </source>
</evidence>
<sequence length="238" mass="25235">MQNISGKTALITGAGRGIGRATALALAAEGVNIGLVGRTLENLEKVQEELKSYDVKTAVAAADVSDLNDITSAVESIRGELGAIDILLNNAGISKFGSFMELTPEEWTNILNVNVNGVYYTTRAVLPEMIERNTGDIINISSTAGQKGGPVTSAYSASKAAVIGLSESLMMEVRKHNIRVTTLTPSTVATDMAVELNLTDGNPDKVMQAEDLAELIVAQLKLNKRVVLKHAGLWSNNP</sequence>
<dbReference type="AlphaFoldDB" id="A0A1G8WZR4"/>
<evidence type="ECO:0000256" key="7">
    <source>
        <dbReference type="ARBA" id="ARBA00031758"/>
    </source>
</evidence>
<dbReference type="GO" id="GO:0016020">
    <property type="term" value="C:membrane"/>
    <property type="evidence" value="ECO:0007669"/>
    <property type="project" value="TreeGrafter"/>
</dbReference>
<dbReference type="RefSeq" id="WP_092595587.1">
    <property type="nucleotide sequence ID" value="NZ_BMCN01000002.1"/>
</dbReference>
<dbReference type="Proteomes" id="UP000242700">
    <property type="component" value="Unassembled WGS sequence"/>
</dbReference>
<dbReference type="EC" id="1.1.1.304" evidence="3"/>
<evidence type="ECO:0000313" key="12">
    <source>
        <dbReference type="EMBL" id="SDJ83694.1"/>
    </source>
</evidence>
<feature type="domain" description="Ketoreductase" evidence="10">
    <location>
        <begin position="7"/>
        <end position="181"/>
    </location>
</feature>
<dbReference type="SMART" id="SM00822">
    <property type="entry name" value="PKS_KR"/>
    <property type="match status" value="1"/>
</dbReference>
<dbReference type="Gene3D" id="3.40.50.720">
    <property type="entry name" value="NAD(P)-binding Rossmann-like Domain"/>
    <property type="match status" value="1"/>
</dbReference>
<name>A0A1G8WZR4_9STAP</name>
<evidence type="ECO:0000313" key="14">
    <source>
        <dbReference type="Proteomes" id="UP001519348"/>
    </source>
</evidence>
<reference evidence="11 14" key="3">
    <citation type="submission" date="2021-03" db="EMBL/GenBank/DDBJ databases">
        <title>Genomic Encyclopedia of Type Strains, Phase IV (KMG-IV): sequencing the most valuable type-strain genomes for metagenomic binning, comparative biology and taxonomic classification.</title>
        <authorList>
            <person name="Goeker M."/>
        </authorList>
    </citation>
    <scope>NUCLEOTIDE SEQUENCE [LARGE SCALE GENOMIC DNA]</scope>
    <source>
        <strain evidence="11 14">DSM 22420</strain>
    </source>
</reference>
<dbReference type="PROSITE" id="PS00061">
    <property type="entry name" value="ADH_SHORT"/>
    <property type="match status" value="1"/>
</dbReference>
<comment type="function">
    <text evidence="1">Catalyzes the irreversible reduction of 2,3-butanediol to (S)-acetoin in the presence of NADH.</text>
</comment>
<keyword evidence="14" id="KW-1185">Reference proteome</keyword>
<dbReference type="CDD" id="cd05233">
    <property type="entry name" value="SDR_c"/>
    <property type="match status" value="1"/>
</dbReference>
<dbReference type="InterPro" id="IPR002347">
    <property type="entry name" value="SDR_fam"/>
</dbReference>
<comment type="catalytic activity">
    <reaction evidence="8">
        <text>(S)-acetoin + NAD(+) = diacetyl + NADH + H(+)</text>
        <dbReference type="Rhea" id="RHEA:27286"/>
        <dbReference type="ChEBI" id="CHEBI:15378"/>
        <dbReference type="ChEBI" id="CHEBI:15687"/>
        <dbReference type="ChEBI" id="CHEBI:16583"/>
        <dbReference type="ChEBI" id="CHEBI:57540"/>
        <dbReference type="ChEBI" id="CHEBI:57945"/>
        <dbReference type="EC" id="1.1.1.304"/>
    </reaction>
</comment>
<dbReference type="EMBL" id="FNFI01000003">
    <property type="protein sequence ID" value="SDJ83694.1"/>
    <property type="molecule type" value="Genomic_DNA"/>
</dbReference>
<dbReference type="FunFam" id="3.40.50.720:FF:000084">
    <property type="entry name" value="Short-chain dehydrogenase reductase"/>
    <property type="match status" value="1"/>
</dbReference>
<keyword evidence="5 11" id="KW-0560">Oxidoreductase</keyword>
<reference evidence="13" key="2">
    <citation type="submission" date="2016-10" db="EMBL/GenBank/DDBJ databases">
        <authorList>
            <person name="Varghese N."/>
            <person name="Submissions S."/>
        </authorList>
    </citation>
    <scope>NUCLEOTIDE SEQUENCE [LARGE SCALE GENOMIC DNA]</scope>
    <source>
        <strain evidence="13">CGMCC 1.8911</strain>
    </source>
</reference>
<dbReference type="PRINTS" id="PR00080">
    <property type="entry name" value="SDRFAMILY"/>
</dbReference>
<evidence type="ECO:0000313" key="11">
    <source>
        <dbReference type="EMBL" id="MBP1952451.1"/>
    </source>
</evidence>
<dbReference type="PANTHER" id="PTHR44196">
    <property type="entry name" value="DEHYDROGENASE/REDUCTASE SDR FAMILY MEMBER 7B"/>
    <property type="match status" value="1"/>
</dbReference>
<dbReference type="Pfam" id="PF00106">
    <property type="entry name" value="adh_short"/>
    <property type="match status" value="1"/>
</dbReference>
<dbReference type="Proteomes" id="UP001519348">
    <property type="component" value="Unassembled WGS sequence"/>
</dbReference>
<proteinExistence type="inferred from homology"/>
<evidence type="ECO:0000256" key="8">
    <source>
        <dbReference type="ARBA" id="ARBA00047315"/>
    </source>
</evidence>
<dbReference type="GO" id="GO:0008206">
    <property type="term" value="P:bile acid metabolic process"/>
    <property type="evidence" value="ECO:0007669"/>
    <property type="project" value="UniProtKB-ARBA"/>
</dbReference>
<gene>
    <name evidence="11" type="ORF">J2Z27_001499</name>
    <name evidence="12" type="ORF">SAMN05216187_10319</name>
</gene>
<dbReference type="SUPFAM" id="SSF51735">
    <property type="entry name" value="NAD(P)-binding Rossmann-fold domains"/>
    <property type="match status" value="1"/>
</dbReference>
<dbReference type="OrthoDB" id="9775296at2"/>
<dbReference type="InterPro" id="IPR020904">
    <property type="entry name" value="Sc_DH/Rdtase_CS"/>
</dbReference>
<evidence type="ECO:0000256" key="9">
    <source>
        <dbReference type="RuleBase" id="RU000363"/>
    </source>
</evidence>
<dbReference type="PIRSF" id="PIRSF000126">
    <property type="entry name" value="11-beta-HSD1"/>
    <property type="match status" value="1"/>
</dbReference>
<dbReference type="PRINTS" id="PR00081">
    <property type="entry name" value="GDHRDH"/>
</dbReference>
<evidence type="ECO:0000256" key="4">
    <source>
        <dbReference type="ARBA" id="ARBA00016110"/>
    </source>
</evidence>
<evidence type="ECO:0000256" key="6">
    <source>
        <dbReference type="ARBA" id="ARBA00029989"/>
    </source>
</evidence>
<evidence type="ECO:0000259" key="10">
    <source>
        <dbReference type="SMART" id="SM00822"/>
    </source>
</evidence>
<accession>A0A1G8WZR4</accession>
<dbReference type="PANTHER" id="PTHR44196:SF1">
    <property type="entry name" value="DEHYDROGENASE_REDUCTASE SDR FAMILY MEMBER 7B"/>
    <property type="match status" value="1"/>
</dbReference>
<evidence type="ECO:0000256" key="5">
    <source>
        <dbReference type="ARBA" id="ARBA00023002"/>
    </source>
</evidence>
<evidence type="ECO:0000313" key="13">
    <source>
        <dbReference type="Proteomes" id="UP000242700"/>
    </source>
</evidence>
<dbReference type="GO" id="GO:0052588">
    <property type="term" value="F:diacetyl reductase ((S)-acetoin forming) (NAD+) activity"/>
    <property type="evidence" value="ECO:0007669"/>
    <property type="project" value="UniProtKB-EC"/>
</dbReference>
<dbReference type="STRING" id="586411.SAMN05216187_10319"/>
<dbReference type="NCBIfam" id="NF005806">
    <property type="entry name" value="PRK07666.1"/>
    <property type="match status" value="1"/>
</dbReference>
<dbReference type="InterPro" id="IPR057326">
    <property type="entry name" value="KR_dom"/>
</dbReference>
<comment type="similarity">
    <text evidence="2 9">Belongs to the short-chain dehydrogenases/reductases (SDR) family.</text>
</comment>
<evidence type="ECO:0000256" key="1">
    <source>
        <dbReference type="ARBA" id="ARBA00003200"/>
    </source>
</evidence>
<dbReference type="InterPro" id="IPR036291">
    <property type="entry name" value="NAD(P)-bd_dom_sf"/>
</dbReference>
<organism evidence="12 13">
    <name type="scientific">Jeotgalicoccus aerolatus</name>
    <dbReference type="NCBI Taxonomy" id="709510"/>
    <lineage>
        <taxon>Bacteria</taxon>
        <taxon>Bacillati</taxon>
        <taxon>Bacillota</taxon>
        <taxon>Bacilli</taxon>
        <taxon>Bacillales</taxon>
        <taxon>Staphylococcaceae</taxon>
        <taxon>Jeotgalicoccus</taxon>
    </lineage>
</organism>
<reference evidence="12" key="1">
    <citation type="submission" date="2016-10" db="EMBL/GenBank/DDBJ databases">
        <authorList>
            <person name="de Groot N.N."/>
        </authorList>
    </citation>
    <scope>NUCLEOTIDE SEQUENCE [LARGE SCALE GENOMIC DNA]</scope>
    <source>
        <strain evidence="12">CGMCC 1.8911</strain>
    </source>
</reference>
<evidence type="ECO:0000256" key="3">
    <source>
        <dbReference type="ARBA" id="ARBA00012848"/>
    </source>
</evidence>
<protein>
    <recommendedName>
        <fullName evidence="4">Diacetyl reductase [(S)-acetoin forming]</fullName>
        <ecNumber evidence="3">1.1.1.304</ecNumber>
    </recommendedName>
    <alternativeName>
        <fullName evidence="6">Acetoin(diacetyl) reductase</fullName>
    </alternativeName>
    <alternativeName>
        <fullName evidence="7">Meso-2,3-butanediol dehydrogenase</fullName>
    </alternativeName>
</protein>
<dbReference type="EMBL" id="JAGGKN010000004">
    <property type="protein sequence ID" value="MBP1952451.1"/>
    <property type="molecule type" value="Genomic_DNA"/>
</dbReference>